<evidence type="ECO:0000313" key="3">
    <source>
        <dbReference type="Proteomes" id="UP000308267"/>
    </source>
</evidence>
<dbReference type="OrthoDB" id="6248995at2759"/>
<evidence type="ECO:0000256" key="1">
    <source>
        <dbReference type="SAM" id="MobiDB-lite"/>
    </source>
</evidence>
<feature type="region of interest" description="Disordered" evidence="1">
    <location>
        <begin position="290"/>
        <end position="324"/>
    </location>
</feature>
<dbReference type="Gene3D" id="1.20.1270.60">
    <property type="entry name" value="Arfaptin homology (AH) domain/BAR domain"/>
    <property type="match status" value="1"/>
</dbReference>
<dbReference type="SUPFAM" id="SSF103657">
    <property type="entry name" value="BAR/IMD domain-like"/>
    <property type="match status" value="1"/>
</dbReference>
<organism evidence="2 3">
    <name type="scientific">Opisthorchis felineus</name>
    <dbReference type="NCBI Taxonomy" id="147828"/>
    <lineage>
        <taxon>Eukaryota</taxon>
        <taxon>Metazoa</taxon>
        <taxon>Spiralia</taxon>
        <taxon>Lophotrochozoa</taxon>
        <taxon>Platyhelminthes</taxon>
        <taxon>Trematoda</taxon>
        <taxon>Digenea</taxon>
        <taxon>Opisthorchiida</taxon>
        <taxon>Opisthorchiata</taxon>
        <taxon>Opisthorchiidae</taxon>
        <taxon>Opisthorchis</taxon>
    </lineage>
</organism>
<accession>A0A4S2MGZ1</accession>
<feature type="region of interest" description="Disordered" evidence="1">
    <location>
        <begin position="249"/>
        <end position="274"/>
    </location>
</feature>
<evidence type="ECO:0000313" key="2">
    <source>
        <dbReference type="EMBL" id="TGZ76106.1"/>
    </source>
</evidence>
<feature type="compositionally biased region" description="Basic and acidic residues" evidence="1">
    <location>
        <begin position="302"/>
        <end position="315"/>
    </location>
</feature>
<dbReference type="Proteomes" id="UP000308267">
    <property type="component" value="Unassembled WGS sequence"/>
</dbReference>
<dbReference type="EMBL" id="SJOL01000002">
    <property type="protein sequence ID" value="TGZ76106.1"/>
    <property type="molecule type" value="Genomic_DNA"/>
</dbReference>
<name>A0A4S2MGZ1_OPIFE</name>
<sequence>MSRSSPSLTSLTVSEDDPGIFLELTEGKIAIGNEIKSNISRLILKVYEATDACGKLLESLVRFLDPTWDGTGSITSVTADVQAALNDLLNRLNKRLDVPMDAYIEQYRKLKPHVRKWKDCATQFSRKSKAYEQTRRKYKEHPKTEHARLEAISAQAESEHEGKVISWKLKKLNNAGVIACCKTWFVLLDSYTKLVDKMPPIINRLQNNVYILHDQASHNMLPEWRSTASEAGLTSVLSFPKRSSLPAVTVDHRPNRSQSATLAESKNDSPRLRDITPSVLPLDWDPLVSKGPLRRKPLPGRTAHEKSASAKRSESHIQSVTVKHRKESPVIMYEGQDGDRAIRTPAHPGSQTTQEVRECSFRVEVQSQKSNVHKFRRKSSDRSSEHTLNSLTVYEPKWRRDGIMVGIVKNHPFAFQKTCRT</sequence>
<gene>
    <name evidence="2" type="ORF">CRM22_000030</name>
</gene>
<reference evidence="2 3" key="1">
    <citation type="journal article" date="2019" name="BMC Genomics">
        <title>New insights from Opisthorchis felineus genome: update on genomics of the epidemiologically important liver flukes.</title>
        <authorList>
            <person name="Ershov N.I."/>
            <person name="Mordvinov V.A."/>
            <person name="Prokhortchouk E.B."/>
            <person name="Pakharukova M.Y."/>
            <person name="Gunbin K.V."/>
            <person name="Ustyantsev K."/>
            <person name="Genaev M.A."/>
            <person name="Blinov A.G."/>
            <person name="Mazur A."/>
            <person name="Boulygina E."/>
            <person name="Tsygankova S."/>
            <person name="Khrameeva E."/>
            <person name="Chekanov N."/>
            <person name="Fan G."/>
            <person name="Xiao A."/>
            <person name="Zhang H."/>
            <person name="Xu X."/>
            <person name="Yang H."/>
            <person name="Solovyev V."/>
            <person name="Lee S.M."/>
            <person name="Liu X."/>
            <person name="Afonnikov D.A."/>
            <person name="Skryabin K.G."/>
        </authorList>
    </citation>
    <scope>NUCLEOTIDE SEQUENCE [LARGE SCALE GENOMIC DNA]</scope>
    <source>
        <strain evidence="2">AK-0245</strain>
        <tissue evidence="2">Whole organism</tissue>
    </source>
</reference>
<comment type="caution">
    <text evidence="2">The sequence shown here is derived from an EMBL/GenBank/DDBJ whole genome shotgun (WGS) entry which is preliminary data.</text>
</comment>
<dbReference type="InterPro" id="IPR027267">
    <property type="entry name" value="AH/BAR_dom_sf"/>
</dbReference>
<dbReference type="AlphaFoldDB" id="A0A4S2MGZ1"/>
<proteinExistence type="predicted"/>
<feature type="compositionally biased region" description="Basic and acidic residues" evidence="1">
    <location>
        <begin position="265"/>
        <end position="274"/>
    </location>
</feature>
<protein>
    <recommendedName>
        <fullName evidence="4">BAR domain-containing protein</fullName>
    </recommendedName>
</protein>
<keyword evidence="3" id="KW-1185">Reference proteome</keyword>
<evidence type="ECO:0008006" key="4">
    <source>
        <dbReference type="Google" id="ProtNLM"/>
    </source>
</evidence>